<organism evidence="4 5">
    <name type="scientific">Striga asiatica</name>
    <name type="common">Asiatic witchweed</name>
    <name type="synonym">Buchnera asiatica</name>
    <dbReference type="NCBI Taxonomy" id="4170"/>
    <lineage>
        <taxon>Eukaryota</taxon>
        <taxon>Viridiplantae</taxon>
        <taxon>Streptophyta</taxon>
        <taxon>Embryophyta</taxon>
        <taxon>Tracheophyta</taxon>
        <taxon>Spermatophyta</taxon>
        <taxon>Magnoliopsida</taxon>
        <taxon>eudicotyledons</taxon>
        <taxon>Gunneridae</taxon>
        <taxon>Pentapetalae</taxon>
        <taxon>asterids</taxon>
        <taxon>lamiids</taxon>
        <taxon>Lamiales</taxon>
        <taxon>Orobanchaceae</taxon>
        <taxon>Buchnereae</taxon>
        <taxon>Striga</taxon>
    </lineage>
</organism>
<name>A0A5A7R4X3_STRAF</name>
<dbReference type="Gene3D" id="1.10.238.10">
    <property type="entry name" value="EF-hand"/>
    <property type="match status" value="1"/>
</dbReference>
<evidence type="ECO:0000256" key="1">
    <source>
        <dbReference type="ARBA" id="ARBA00022737"/>
    </source>
</evidence>
<dbReference type="PROSITE" id="PS00018">
    <property type="entry name" value="EF_HAND_1"/>
    <property type="match status" value="3"/>
</dbReference>
<dbReference type="InterPro" id="IPR018247">
    <property type="entry name" value="EF_Hand_1_Ca_BS"/>
</dbReference>
<evidence type="ECO:0000313" key="5">
    <source>
        <dbReference type="Proteomes" id="UP000325081"/>
    </source>
</evidence>
<keyword evidence="2" id="KW-0106">Calcium</keyword>
<dbReference type="CDD" id="cd00051">
    <property type="entry name" value="EFh"/>
    <property type="match status" value="2"/>
</dbReference>
<dbReference type="EMBL" id="BKCP01009848">
    <property type="protein sequence ID" value="GER51777.1"/>
    <property type="molecule type" value="Genomic_DNA"/>
</dbReference>
<evidence type="ECO:0000313" key="4">
    <source>
        <dbReference type="EMBL" id="GER51777.1"/>
    </source>
</evidence>
<protein>
    <submittedName>
        <fullName evidence="4">Ca2+-binding protein 1</fullName>
    </submittedName>
</protein>
<dbReference type="SUPFAM" id="SSF47473">
    <property type="entry name" value="EF-hand"/>
    <property type="match status" value="1"/>
</dbReference>
<dbReference type="InterPro" id="IPR011992">
    <property type="entry name" value="EF-hand-dom_pair"/>
</dbReference>
<feature type="domain" description="EF-hand" evidence="3">
    <location>
        <begin position="15"/>
        <end position="50"/>
    </location>
</feature>
<dbReference type="PANTHER" id="PTHR23050">
    <property type="entry name" value="CALCIUM BINDING PROTEIN"/>
    <property type="match status" value="1"/>
</dbReference>
<feature type="domain" description="EF-hand" evidence="3">
    <location>
        <begin position="94"/>
        <end position="129"/>
    </location>
</feature>
<proteinExistence type="predicted"/>
<dbReference type="OrthoDB" id="26525at2759"/>
<evidence type="ECO:0000259" key="3">
    <source>
        <dbReference type="PROSITE" id="PS50222"/>
    </source>
</evidence>
<reference evidence="5" key="1">
    <citation type="journal article" date="2019" name="Curr. Biol.">
        <title>Genome Sequence of Striga asiatica Provides Insight into the Evolution of Plant Parasitism.</title>
        <authorList>
            <person name="Yoshida S."/>
            <person name="Kim S."/>
            <person name="Wafula E.K."/>
            <person name="Tanskanen J."/>
            <person name="Kim Y.M."/>
            <person name="Honaas L."/>
            <person name="Yang Z."/>
            <person name="Spallek T."/>
            <person name="Conn C.E."/>
            <person name="Ichihashi Y."/>
            <person name="Cheong K."/>
            <person name="Cui S."/>
            <person name="Der J.P."/>
            <person name="Gundlach H."/>
            <person name="Jiao Y."/>
            <person name="Hori C."/>
            <person name="Ishida J.K."/>
            <person name="Kasahara H."/>
            <person name="Kiba T."/>
            <person name="Kim M.S."/>
            <person name="Koo N."/>
            <person name="Laohavisit A."/>
            <person name="Lee Y.H."/>
            <person name="Lumba S."/>
            <person name="McCourt P."/>
            <person name="Mortimer J.C."/>
            <person name="Mutuku J.M."/>
            <person name="Nomura T."/>
            <person name="Sasaki-Sekimoto Y."/>
            <person name="Seto Y."/>
            <person name="Wang Y."/>
            <person name="Wakatake T."/>
            <person name="Sakakibara H."/>
            <person name="Demura T."/>
            <person name="Yamaguchi S."/>
            <person name="Yoneyama K."/>
            <person name="Manabe R.I."/>
            <person name="Nelson D.C."/>
            <person name="Schulman A.H."/>
            <person name="Timko M.P."/>
            <person name="dePamphilis C.W."/>
            <person name="Choi D."/>
            <person name="Shirasu K."/>
        </authorList>
    </citation>
    <scope>NUCLEOTIDE SEQUENCE [LARGE SCALE GENOMIC DNA]</scope>
    <source>
        <strain evidence="5">cv. UVA1</strain>
    </source>
</reference>
<dbReference type="FunFam" id="1.10.238.10:FF:000178">
    <property type="entry name" value="Calmodulin-2 A"/>
    <property type="match status" value="1"/>
</dbReference>
<dbReference type="GO" id="GO:0043226">
    <property type="term" value="C:organelle"/>
    <property type="evidence" value="ECO:0007669"/>
    <property type="project" value="UniProtKB-ARBA"/>
</dbReference>
<dbReference type="SMART" id="SM00054">
    <property type="entry name" value="EFh"/>
    <property type="match status" value="3"/>
</dbReference>
<gene>
    <name evidence="4" type="ORF">STAS_29179</name>
</gene>
<accession>A0A5A7R4X3</accession>
<dbReference type="Proteomes" id="UP000325081">
    <property type="component" value="Unassembled WGS sequence"/>
</dbReference>
<dbReference type="InterPro" id="IPR050145">
    <property type="entry name" value="Centrin_CML-like"/>
</dbReference>
<dbReference type="InterPro" id="IPR002048">
    <property type="entry name" value="EF_hand_dom"/>
</dbReference>
<comment type="caution">
    <text evidence="4">The sequence shown here is derived from an EMBL/GenBank/DDBJ whole genome shotgun (WGS) entry which is preliminary data.</text>
</comment>
<dbReference type="AlphaFoldDB" id="A0A5A7R4X3"/>
<dbReference type="Pfam" id="PF13499">
    <property type="entry name" value="EF-hand_7"/>
    <property type="match status" value="2"/>
</dbReference>
<dbReference type="PROSITE" id="PS50222">
    <property type="entry name" value="EF_HAND_2"/>
    <property type="match status" value="3"/>
</dbReference>
<dbReference type="GO" id="GO:0005509">
    <property type="term" value="F:calcium ion binding"/>
    <property type="evidence" value="ECO:0007669"/>
    <property type="project" value="InterPro"/>
</dbReference>
<keyword evidence="1" id="KW-0677">Repeat</keyword>
<keyword evidence="5" id="KW-1185">Reference proteome</keyword>
<feature type="domain" description="EF-hand" evidence="3">
    <location>
        <begin position="53"/>
        <end position="88"/>
    </location>
</feature>
<sequence length="161" mass="17232">MCPTGTSLQSNAKFDRNPNLHSAFEVLDADGDGKISYDDLRSFYGGFSGAGGSDEDVIGSMISMADSNRNGYVEYEEFERVLSGRKKKGGNDGSGGGVMEEAFRVMDKDGDGKVGHEDLKSYLNWAGFEAHDEDVRAMIKLGGGDENGGVTFQGLLKILAV</sequence>
<evidence type="ECO:0000256" key="2">
    <source>
        <dbReference type="ARBA" id="ARBA00022837"/>
    </source>
</evidence>